<proteinExistence type="predicted"/>
<keyword evidence="2" id="KW-1185">Reference proteome</keyword>
<protein>
    <recommendedName>
        <fullName evidence="3">Transposase</fullName>
    </recommendedName>
</protein>
<dbReference type="EMBL" id="BAABIS010000001">
    <property type="protein sequence ID" value="GAA4885528.1"/>
    <property type="molecule type" value="Genomic_DNA"/>
</dbReference>
<evidence type="ECO:0008006" key="3">
    <source>
        <dbReference type="Google" id="ProtNLM"/>
    </source>
</evidence>
<gene>
    <name evidence="1" type="ORF">GCM10023235_78240</name>
</gene>
<evidence type="ECO:0000313" key="2">
    <source>
        <dbReference type="Proteomes" id="UP001501752"/>
    </source>
</evidence>
<accession>A0ABP9F0V0</accession>
<sequence length="70" mass="7857">MAAAGSMSGYSREKFPHWATQGNSCDTREKVFARDYEALPARSEAMVHVAMINFMTRRLTGETTPSWRGT</sequence>
<reference evidence="2" key="1">
    <citation type="journal article" date="2019" name="Int. J. Syst. Evol. Microbiol.">
        <title>The Global Catalogue of Microorganisms (GCM) 10K type strain sequencing project: providing services to taxonomists for standard genome sequencing and annotation.</title>
        <authorList>
            <consortium name="The Broad Institute Genomics Platform"/>
            <consortium name="The Broad Institute Genome Sequencing Center for Infectious Disease"/>
            <person name="Wu L."/>
            <person name="Ma J."/>
        </authorList>
    </citation>
    <scope>NUCLEOTIDE SEQUENCE [LARGE SCALE GENOMIC DNA]</scope>
    <source>
        <strain evidence="2">JCM 13006</strain>
    </source>
</reference>
<organism evidence="1 2">
    <name type="scientific">Kitasatospora terrestris</name>
    <dbReference type="NCBI Taxonomy" id="258051"/>
    <lineage>
        <taxon>Bacteria</taxon>
        <taxon>Bacillati</taxon>
        <taxon>Actinomycetota</taxon>
        <taxon>Actinomycetes</taxon>
        <taxon>Kitasatosporales</taxon>
        <taxon>Streptomycetaceae</taxon>
        <taxon>Kitasatospora</taxon>
    </lineage>
</organism>
<dbReference type="Proteomes" id="UP001501752">
    <property type="component" value="Unassembled WGS sequence"/>
</dbReference>
<name>A0ABP9F0V0_9ACTN</name>
<comment type="caution">
    <text evidence="1">The sequence shown here is derived from an EMBL/GenBank/DDBJ whole genome shotgun (WGS) entry which is preliminary data.</text>
</comment>
<evidence type="ECO:0000313" key="1">
    <source>
        <dbReference type="EMBL" id="GAA4885528.1"/>
    </source>
</evidence>